<evidence type="ECO:0000313" key="2">
    <source>
        <dbReference type="Proteomes" id="UP000195918"/>
    </source>
</evidence>
<proteinExistence type="predicted"/>
<dbReference type="AlphaFoldDB" id="A0A1X6WNC7"/>
<keyword evidence="2" id="KW-1185">Reference proteome</keyword>
<dbReference type="RefSeq" id="WP_086951410.1">
    <property type="nucleotide sequence ID" value="NZ_FWFD01000009.1"/>
</dbReference>
<sequence length="106" mass="12489">MMTSLYVNTLEELEKAIIRRDEIIWIDATLQDITLKNSQQRTVKTPVTTDTHNHGFNETVLWLLGQLFHQLSLQPIEDSKKQQIIQKMTQYYKIELKNGLIYLSLK</sequence>
<reference evidence="2" key="1">
    <citation type="submission" date="2017-02" db="EMBL/GenBank/DDBJ databases">
        <authorList>
            <person name="Dridi B."/>
        </authorList>
    </citation>
    <scope>NUCLEOTIDE SEQUENCE [LARGE SCALE GENOMIC DNA]</scope>
    <source>
        <strain evidence="2">bH819</strain>
    </source>
</reference>
<dbReference type="Proteomes" id="UP000195918">
    <property type="component" value="Unassembled WGS sequence"/>
</dbReference>
<organism evidence="1 2">
    <name type="scientific">Vagococcus fluvialis bH819</name>
    <dbReference type="NCBI Taxonomy" id="1255619"/>
    <lineage>
        <taxon>Bacteria</taxon>
        <taxon>Bacillati</taxon>
        <taxon>Bacillota</taxon>
        <taxon>Bacilli</taxon>
        <taxon>Lactobacillales</taxon>
        <taxon>Enterococcaceae</taxon>
        <taxon>Vagococcus</taxon>
    </lineage>
</organism>
<gene>
    <name evidence="1" type="ORF">FM121_06720</name>
</gene>
<evidence type="ECO:0000313" key="1">
    <source>
        <dbReference type="EMBL" id="SLM85775.1"/>
    </source>
</evidence>
<dbReference type="EMBL" id="FWFD01000009">
    <property type="protein sequence ID" value="SLM85775.1"/>
    <property type="molecule type" value="Genomic_DNA"/>
</dbReference>
<accession>A0A1X6WNC7</accession>
<name>A0A1X6WNC7_9ENTE</name>
<protein>
    <submittedName>
        <fullName evidence="1">Uncharacterized protein</fullName>
    </submittedName>
</protein>